<dbReference type="InterPro" id="IPR017972">
    <property type="entry name" value="Cyt_P450_CS"/>
</dbReference>
<evidence type="ECO:0000256" key="2">
    <source>
        <dbReference type="ARBA" id="ARBA00022692"/>
    </source>
</evidence>
<evidence type="ECO:0000313" key="9">
    <source>
        <dbReference type="EMBL" id="EYU25992.1"/>
    </source>
</evidence>
<keyword evidence="7 8" id="KW-0349">Heme</keyword>
<keyword evidence="4" id="KW-1133">Transmembrane helix</keyword>
<evidence type="ECO:0000256" key="3">
    <source>
        <dbReference type="ARBA" id="ARBA00022723"/>
    </source>
</evidence>
<evidence type="ECO:0000256" key="5">
    <source>
        <dbReference type="ARBA" id="ARBA00023002"/>
    </source>
</evidence>
<feature type="non-terminal residue" evidence="9">
    <location>
        <position position="1"/>
    </location>
</feature>
<dbReference type="STRING" id="4155.A0A022QBF8"/>
<dbReference type="eggNOG" id="KOG0157">
    <property type="taxonomic scope" value="Eukaryota"/>
</dbReference>
<keyword evidence="8" id="KW-0503">Monooxygenase</keyword>
<dbReference type="PANTHER" id="PTHR24286">
    <property type="entry name" value="CYTOCHROME P450 26"/>
    <property type="match status" value="1"/>
</dbReference>
<dbReference type="PANTHER" id="PTHR24286:SF209">
    <property type="entry name" value="BETA-AMYRIN 28-OXIDASE-LIKE"/>
    <property type="match status" value="1"/>
</dbReference>
<reference evidence="9 10" key="1">
    <citation type="journal article" date="2013" name="Proc. Natl. Acad. Sci. U.S.A.">
        <title>Fine-scale variation in meiotic recombination in Mimulus inferred from population shotgun sequencing.</title>
        <authorList>
            <person name="Hellsten U."/>
            <person name="Wright K.M."/>
            <person name="Jenkins J."/>
            <person name="Shu S."/>
            <person name="Yuan Y."/>
            <person name="Wessler S.R."/>
            <person name="Schmutz J."/>
            <person name="Willis J.H."/>
            <person name="Rokhsar D.S."/>
        </authorList>
    </citation>
    <scope>NUCLEOTIDE SEQUENCE [LARGE SCALE GENOMIC DNA]</scope>
    <source>
        <strain evidence="10">cv. DUN x IM62</strain>
    </source>
</reference>
<evidence type="ECO:0000256" key="8">
    <source>
        <dbReference type="RuleBase" id="RU000461"/>
    </source>
</evidence>
<keyword evidence="4" id="KW-0472">Membrane</keyword>
<dbReference type="InterPro" id="IPR002401">
    <property type="entry name" value="Cyt_P450_E_grp-I"/>
</dbReference>
<dbReference type="InterPro" id="IPR036396">
    <property type="entry name" value="Cyt_P450_sf"/>
</dbReference>
<comment type="similarity">
    <text evidence="8">Belongs to the cytochrome P450 family.</text>
</comment>
<evidence type="ECO:0000256" key="4">
    <source>
        <dbReference type="ARBA" id="ARBA00022989"/>
    </source>
</evidence>
<evidence type="ECO:0000256" key="6">
    <source>
        <dbReference type="ARBA" id="ARBA00023004"/>
    </source>
</evidence>
<dbReference type="SUPFAM" id="SSF48264">
    <property type="entry name" value="Cytochrome P450"/>
    <property type="match status" value="1"/>
</dbReference>
<keyword evidence="2" id="KW-0812">Transmembrane</keyword>
<dbReference type="Pfam" id="PF00067">
    <property type="entry name" value="p450"/>
    <property type="match status" value="1"/>
</dbReference>
<keyword evidence="3 7" id="KW-0479">Metal-binding</keyword>
<accession>A0A022QBF8</accession>
<dbReference type="EMBL" id="KI631829">
    <property type="protein sequence ID" value="EYU25992.1"/>
    <property type="molecule type" value="Genomic_DNA"/>
</dbReference>
<dbReference type="Proteomes" id="UP000030748">
    <property type="component" value="Unassembled WGS sequence"/>
</dbReference>
<evidence type="ECO:0000256" key="1">
    <source>
        <dbReference type="ARBA" id="ARBA00004167"/>
    </source>
</evidence>
<dbReference type="GO" id="GO:0020037">
    <property type="term" value="F:heme binding"/>
    <property type="evidence" value="ECO:0007669"/>
    <property type="project" value="InterPro"/>
</dbReference>
<sequence>IVDKYKSKVFKTSLMGQSVAVLYGPSGNKFLFSNENKLVTVWWPSSVRKILGTCISTTGGLQDMHMRKMVSYFVSPDAFTKLYIKKIYLTAQQQIVNHWQGNDEIKVFEAIRLYTFEVACRLFMSIEEPMQIDKLVSLFNVFIKWAKRATNSIRNELEKIVKHRRVALEEKTVVPSQDLLSHLLFYPDENGKFMSDEVIINNILMLLFAGHDTSSSVLTMLIKYLIHNTLKSMTKYSHQNKIVSSKKDGEFLEWEDLQKMKYSWNVAPEAMRLSPPLIGALREAVVDLNYGGYHIPKGWKLYWSSSLTHRDASLFKDNKNFDPSRFEGTGPIPYSYVPFGGGPRMCLGKEFARLEILIFLHNLVKIFK</sequence>
<name>A0A022QBF8_ERYGU</name>
<gene>
    <name evidence="9" type="ORF">MIMGU_mgv1a017984mg</name>
</gene>
<evidence type="ECO:0008006" key="11">
    <source>
        <dbReference type="Google" id="ProtNLM"/>
    </source>
</evidence>
<evidence type="ECO:0000313" key="10">
    <source>
        <dbReference type="Proteomes" id="UP000030748"/>
    </source>
</evidence>
<keyword evidence="6 7" id="KW-0408">Iron</keyword>
<dbReference type="GO" id="GO:0004497">
    <property type="term" value="F:monooxygenase activity"/>
    <property type="evidence" value="ECO:0000318"/>
    <property type="project" value="GO_Central"/>
</dbReference>
<dbReference type="PRINTS" id="PR00385">
    <property type="entry name" value="P450"/>
</dbReference>
<dbReference type="AlphaFoldDB" id="A0A022QBF8"/>
<dbReference type="GO" id="GO:0005506">
    <property type="term" value="F:iron ion binding"/>
    <property type="evidence" value="ECO:0007669"/>
    <property type="project" value="InterPro"/>
</dbReference>
<dbReference type="Gene3D" id="1.10.630.10">
    <property type="entry name" value="Cytochrome P450"/>
    <property type="match status" value="1"/>
</dbReference>
<dbReference type="GO" id="GO:0016020">
    <property type="term" value="C:membrane"/>
    <property type="evidence" value="ECO:0007669"/>
    <property type="project" value="UniProtKB-SubCell"/>
</dbReference>
<keyword evidence="5 8" id="KW-0560">Oxidoreductase</keyword>
<evidence type="ECO:0000256" key="7">
    <source>
        <dbReference type="PIRSR" id="PIRSR602401-1"/>
    </source>
</evidence>
<comment type="subcellular location">
    <subcellularLocation>
        <location evidence="1">Membrane</location>
        <topology evidence="1">Single-pass membrane protein</topology>
    </subcellularLocation>
</comment>
<dbReference type="GO" id="GO:0016705">
    <property type="term" value="F:oxidoreductase activity, acting on paired donors, with incorporation or reduction of molecular oxygen"/>
    <property type="evidence" value="ECO:0007669"/>
    <property type="project" value="InterPro"/>
</dbReference>
<protein>
    <recommendedName>
        <fullName evidence="11">Cytochrome P450</fullName>
    </recommendedName>
</protein>
<comment type="cofactor">
    <cofactor evidence="7">
        <name>heme</name>
        <dbReference type="ChEBI" id="CHEBI:30413"/>
    </cofactor>
</comment>
<organism evidence="9 10">
    <name type="scientific">Erythranthe guttata</name>
    <name type="common">Yellow monkey flower</name>
    <name type="synonym">Mimulus guttatus</name>
    <dbReference type="NCBI Taxonomy" id="4155"/>
    <lineage>
        <taxon>Eukaryota</taxon>
        <taxon>Viridiplantae</taxon>
        <taxon>Streptophyta</taxon>
        <taxon>Embryophyta</taxon>
        <taxon>Tracheophyta</taxon>
        <taxon>Spermatophyta</taxon>
        <taxon>Magnoliopsida</taxon>
        <taxon>eudicotyledons</taxon>
        <taxon>Gunneridae</taxon>
        <taxon>Pentapetalae</taxon>
        <taxon>asterids</taxon>
        <taxon>lamiids</taxon>
        <taxon>Lamiales</taxon>
        <taxon>Phrymaceae</taxon>
        <taxon>Erythranthe</taxon>
    </lineage>
</organism>
<proteinExistence type="inferred from homology"/>
<dbReference type="InterPro" id="IPR001128">
    <property type="entry name" value="Cyt_P450"/>
</dbReference>
<feature type="binding site" description="axial binding residue" evidence="7">
    <location>
        <position position="346"/>
    </location>
    <ligand>
        <name>heme</name>
        <dbReference type="ChEBI" id="CHEBI:30413"/>
    </ligand>
    <ligandPart>
        <name>Fe</name>
        <dbReference type="ChEBI" id="CHEBI:18248"/>
    </ligandPart>
</feature>
<keyword evidence="10" id="KW-1185">Reference proteome</keyword>
<dbReference type="PRINTS" id="PR00463">
    <property type="entry name" value="EP450I"/>
</dbReference>
<dbReference type="PROSITE" id="PS00086">
    <property type="entry name" value="CYTOCHROME_P450"/>
    <property type="match status" value="1"/>
</dbReference>